<proteinExistence type="predicted"/>
<sequence length="262" mass="30818">MTNLVYVHIDTISNAVLTQGITIQDFHQGIVHQPKNLLLLNPSSDLGDYESHTAMKVIRGNEAVDNYFRTIEKMRLVEETKWIDFTDLAMLKELTPLEISELLYFGHMKTHLHSPFFYKLQNNFVYFDLKDNIARTYYRYLDEFYRILANKLTQIVFEIMNQKRGLFRKPQPIEKLNVDLVKSLREFMREGLVFSFTQAVKTEDIFQIPIFVVEDTRFRIATPPFKDDALIGHLSYHLTTNVWQLDIDEDHLAFASLSSTHF</sequence>
<gene>
    <name evidence="1" type="ORF">DOK78_000479</name>
</gene>
<accession>A0ABZ2SND4</accession>
<dbReference type="RefSeq" id="WP_207941958.1">
    <property type="nucleotide sequence ID" value="NZ_CP147251.1"/>
</dbReference>
<reference evidence="1 2" key="2">
    <citation type="submission" date="2024-03" db="EMBL/GenBank/DDBJ databases">
        <title>The Genome Sequence of Enterococcus sp. DIV2402.</title>
        <authorList>
            <consortium name="The Broad Institute Genomics Platform"/>
            <consortium name="The Broad Institute Microbial Omics Core"/>
            <consortium name="The Broad Institute Genomic Center for Infectious Diseases"/>
            <person name="Earl A."/>
            <person name="Manson A."/>
            <person name="Gilmore M."/>
            <person name="Schwartman J."/>
            <person name="Shea T."/>
            <person name="Abouelleil A."/>
            <person name="Cao P."/>
            <person name="Chapman S."/>
            <person name="Cusick C."/>
            <person name="Young S."/>
            <person name="Neafsey D."/>
            <person name="Nusbaum C."/>
            <person name="Birren B."/>
        </authorList>
    </citation>
    <scope>NUCLEOTIDE SEQUENCE [LARGE SCALE GENOMIC DNA]</scope>
    <source>
        <strain evidence="1 2">DIV2402</strain>
    </source>
</reference>
<organism evidence="1 2">
    <name type="scientific">Candidatus Enterococcus lowellii</name>
    <dbReference type="NCBI Taxonomy" id="2230877"/>
    <lineage>
        <taxon>Bacteria</taxon>
        <taxon>Bacillati</taxon>
        <taxon>Bacillota</taxon>
        <taxon>Bacilli</taxon>
        <taxon>Lactobacillales</taxon>
        <taxon>Enterococcaceae</taxon>
        <taxon>Enterococcus</taxon>
    </lineage>
</organism>
<evidence type="ECO:0000313" key="2">
    <source>
        <dbReference type="Proteomes" id="UP000664701"/>
    </source>
</evidence>
<dbReference type="Proteomes" id="UP000664701">
    <property type="component" value="Chromosome"/>
</dbReference>
<dbReference type="EMBL" id="CP147251">
    <property type="protein sequence ID" value="WYJ75891.1"/>
    <property type="molecule type" value="Genomic_DNA"/>
</dbReference>
<name>A0ABZ2SND4_9ENTE</name>
<keyword evidence="2" id="KW-1185">Reference proteome</keyword>
<protein>
    <submittedName>
        <fullName evidence="1">Uncharacterized protein</fullName>
    </submittedName>
</protein>
<evidence type="ECO:0000313" key="1">
    <source>
        <dbReference type="EMBL" id="WYJ75891.1"/>
    </source>
</evidence>
<reference evidence="1 2" key="1">
    <citation type="submission" date="2021-03" db="EMBL/GenBank/DDBJ databases">
        <authorList>
            <person name="Gilmore M.S."/>
            <person name="Schwartzman J."/>
            <person name="Van Tyne D."/>
            <person name="Martin M."/>
            <person name="Earl A.M."/>
            <person name="Manson A.L."/>
            <person name="Straub T."/>
            <person name="Salamzade R."/>
            <person name="Saavedra J."/>
            <person name="Lebreton F."/>
            <person name="Prichula J."/>
            <person name="Schaufler K."/>
            <person name="Gaca A."/>
            <person name="Sgardioli B."/>
            <person name="Wagenaar J."/>
            <person name="Strong T."/>
        </authorList>
    </citation>
    <scope>NUCLEOTIDE SEQUENCE [LARGE SCALE GENOMIC DNA]</scope>
    <source>
        <strain evidence="1 2">DIV2402</strain>
    </source>
</reference>